<dbReference type="EMBL" id="JACGCM010000560">
    <property type="protein sequence ID" value="KAF6170777.1"/>
    <property type="molecule type" value="Genomic_DNA"/>
</dbReference>
<organism evidence="1 2">
    <name type="scientific">Kingdonia uniflora</name>
    <dbReference type="NCBI Taxonomy" id="39325"/>
    <lineage>
        <taxon>Eukaryota</taxon>
        <taxon>Viridiplantae</taxon>
        <taxon>Streptophyta</taxon>
        <taxon>Embryophyta</taxon>
        <taxon>Tracheophyta</taxon>
        <taxon>Spermatophyta</taxon>
        <taxon>Magnoliopsida</taxon>
        <taxon>Ranunculales</taxon>
        <taxon>Circaeasteraceae</taxon>
        <taxon>Kingdonia</taxon>
    </lineage>
</organism>
<proteinExistence type="predicted"/>
<dbReference type="Proteomes" id="UP000541444">
    <property type="component" value="Unassembled WGS sequence"/>
</dbReference>
<dbReference type="AlphaFoldDB" id="A0A7J7NUA3"/>
<comment type="caution">
    <text evidence="1">The sequence shown here is derived from an EMBL/GenBank/DDBJ whole genome shotgun (WGS) entry which is preliminary data.</text>
</comment>
<sequence length="105" mass="11879">MSNTFIKKYKEAVKTNMEKLVQMRRLFSALLILTKLQKSREDIYAPYHVPTPRGYNPFFQRAYTNIYPQVLGNATGSISSKLGESQPSQVLANATRSISSMLSES</sequence>
<evidence type="ECO:0000313" key="1">
    <source>
        <dbReference type="EMBL" id="KAF6170777.1"/>
    </source>
</evidence>
<keyword evidence="2" id="KW-1185">Reference proteome</keyword>
<reference evidence="1 2" key="1">
    <citation type="journal article" date="2020" name="IScience">
        <title>Genome Sequencing of the Endangered Kingdonia uniflora (Circaeasteraceae, Ranunculales) Reveals Potential Mechanisms of Evolutionary Specialization.</title>
        <authorList>
            <person name="Sun Y."/>
            <person name="Deng T."/>
            <person name="Zhang A."/>
            <person name="Moore M.J."/>
            <person name="Landis J.B."/>
            <person name="Lin N."/>
            <person name="Zhang H."/>
            <person name="Zhang X."/>
            <person name="Huang J."/>
            <person name="Zhang X."/>
            <person name="Sun H."/>
            <person name="Wang H."/>
        </authorList>
    </citation>
    <scope>NUCLEOTIDE SEQUENCE [LARGE SCALE GENOMIC DNA]</scope>
    <source>
        <strain evidence="1">TB1705</strain>
        <tissue evidence="1">Leaf</tissue>
    </source>
</reference>
<protein>
    <submittedName>
        <fullName evidence="1">Uncharacterized protein</fullName>
    </submittedName>
</protein>
<name>A0A7J7NUA3_9MAGN</name>
<accession>A0A7J7NUA3</accession>
<gene>
    <name evidence="1" type="ORF">GIB67_015729</name>
</gene>
<evidence type="ECO:0000313" key="2">
    <source>
        <dbReference type="Proteomes" id="UP000541444"/>
    </source>
</evidence>